<protein>
    <submittedName>
        <fullName evidence="2">Uncharacterized protein LOC136092018</fullName>
    </submittedName>
</protein>
<name>A0ABM4DMM4_HYDVU</name>
<gene>
    <name evidence="2" type="primary">LOC136092018</name>
</gene>
<dbReference type="Proteomes" id="UP001652625">
    <property type="component" value="Chromosome 15"/>
</dbReference>
<evidence type="ECO:0000313" key="2">
    <source>
        <dbReference type="RefSeq" id="XP_065675811.1"/>
    </source>
</evidence>
<keyword evidence="1" id="KW-1185">Reference proteome</keyword>
<evidence type="ECO:0000313" key="1">
    <source>
        <dbReference type="Proteomes" id="UP001652625"/>
    </source>
</evidence>
<dbReference type="PANTHER" id="PTHR33395:SF22">
    <property type="entry name" value="REVERSE TRANSCRIPTASE DOMAIN-CONTAINING PROTEIN"/>
    <property type="match status" value="1"/>
</dbReference>
<dbReference type="RefSeq" id="XP_065675811.1">
    <property type="nucleotide sequence ID" value="XM_065819739.1"/>
</dbReference>
<organism evidence="1 2">
    <name type="scientific">Hydra vulgaris</name>
    <name type="common">Hydra</name>
    <name type="synonym">Hydra attenuata</name>
    <dbReference type="NCBI Taxonomy" id="6087"/>
    <lineage>
        <taxon>Eukaryota</taxon>
        <taxon>Metazoa</taxon>
        <taxon>Cnidaria</taxon>
        <taxon>Hydrozoa</taxon>
        <taxon>Hydroidolina</taxon>
        <taxon>Anthoathecata</taxon>
        <taxon>Aplanulata</taxon>
        <taxon>Hydridae</taxon>
        <taxon>Hydra</taxon>
    </lineage>
</organism>
<proteinExistence type="predicted"/>
<accession>A0ABM4DMM4</accession>
<reference evidence="2" key="1">
    <citation type="submission" date="2025-08" db="UniProtKB">
        <authorList>
            <consortium name="RefSeq"/>
        </authorList>
    </citation>
    <scope>IDENTIFICATION</scope>
</reference>
<dbReference type="PANTHER" id="PTHR33395">
    <property type="entry name" value="TRANSCRIPTASE, PUTATIVE-RELATED-RELATED"/>
    <property type="match status" value="1"/>
</dbReference>
<sequence>MIKNPKLLYSYINNQPAVKDTIKALKGENGKTTQNSKDIADILNKSFQAAFVKEDVSLLLSFDLRTIETFIITNEDSTYEDVYLRLKNLKDTQSSGVDNLHSAILKNCVSAFAIPLAYIFKESFKTSKLPVQFRSTNITPLYKKGEKILAGNYQPVSFTSIAYKIMEVIIRCKIETFLYKFKVIVKQQHGFVKNKSCFTNLLETLNFISTAFENGKPNDVIFLWILPGHLTQCNIKDCCLNLHLMEYLV</sequence>
<dbReference type="GeneID" id="136092018"/>